<evidence type="ECO:0000313" key="5">
    <source>
        <dbReference type="EMBL" id="SEM40289.1"/>
    </source>
</evidence>
<evidence type="ECO:0000256" key="2">
    <source>
        <dbReference type="PIRSR" id="PIRSR637460-2"/>
    </source>
</evidence>
<evidence type="ECO:0000256" key="1">
    <source>
        <dbReference type="PIRSR" id="PIRSR637460-1"/>
    </source>
</evidence>
<reference evidence="6" key="1">
    <citation type="submission" date="2016-10" db="EMBL/GenBank/DDBJ databases">
        <authorList>
            <person name="Varghese N."/>
            <person name="Submissions S."/>
        </authorList>
    </citation>
    <scope>NUCLEOTIDE SEQUENCE [LARGE SCALE GENOMIC DNA]</scope>
    <source>
        <strain evidence="6">DSM 44675</strain>
    </source>
</reference>
<dbReference type="PANTHER" id="PTHR37981:SF1">
    <property type="entry name" value="SGNH HYDROLASE-TYPE ESTERASE DOMAIN-CONTAINING PROTEIN"/>
    <property type="match status" value="1"/>
</dbReference>
<organism evidence="5 6">
    <name type="scientific">Rhodococcus maanshanensis</name>
    <dbReference type="NCBI Taxonomy" id="183556"/>
    <lineage>
        <taxon>Bacteria</taxon>
        <taxon>Bacillati</taxon>
        <taxon>Actinomycetota</taxon>
        <taxon>Actinomycetes</taxon>
        <taxon>Mycobacteriales</taxon>
        <taxon>Nocardiaceae</taxon>
        <taxon>Rhodococcus</taxon>
    </lineage>
</organism>
<keyword evidence="6" id="KW-1185">Reference proteome</keyword>
<evidence type="ECO:0000256" key="3">
    <source>
        <dbReference type="SAM" id="SignalP"/>
    </source>
</evidence>
<dbReference type="EMBL" id="FOAW01000036">
    <property type="protein sequence ID" value="SEM40289.1"/>
    <property type="molecule type" value="Genomic_DNA"/>
</dbReference>
<dbReference type="AlphaFoldDB" id="A0A1H7Y530"/>
<feature type="chain" id="PRO_5011616913" evidence="3">
    <location>
        <begin position="33"/>
        <end position="294"/>
    </location>
</feature>
<feature type="signal peptide" evidence="3">
    <location>
        <begin position="1"/>
        <end position="32"/>
    </location>
</feature>
<dbReference type="PANTHER" id="PTHR37981">
    <property type="entry name" value="LIPASE 2"/>
    <property type="match status" value="1"/>
</dbReference>
<proteinExistence type="predicted"/>
<name>A0A1H7Y530_9NOCA</name>
<keyword evidence="2" id="KW-1015">Disulfide bond</keyword>
<dbReference type="Pfam" id="PF13472">
    <property type="entry name" value="Lipase_GDSL_2"/>
    <property type="match status" value="1"/>
</dbReference>
<feature type="domain" description="SGNH hydrolase-type esterase" evidence="4">
    <location>
        <begin position="44"/>
        <end position="284"/>
    </location>
</feature>
<dbReference type="InterPro" id="IPR037460">
    <property type="entry name" value="SEST-like"/>
</dbReference>
<dbReference type="InterPro" id="IPR013830">
    <property type="entry name" value="SGNH_hydro"/>
</dbReference>
<keyword evidence="5" id="KW-0378">Hydrolase</keyword>
<sequence>MTNMIRRATRSGATAAATLCLLAAAAAGNAGAAPLQTGAIDYVALGDSAAAGPLLPDQDMSAPGCLRSRDNYPAVVAAALGANLTDVTCSSARTAHITDTRQGTFAGAVPPQLDALSPDTDLVTVTIGANDFNLFSTALSCTNPLPQPTGTSCRDKFTSGGRNHQKELIRDWAPTWGAMLDKVRERAPHAEIAVVGYGTYLRPGGCPAQQPIWPQDADYLQSVMADANEAMSAEAARRDIRFIDIRQATSGHDICAAPEQAHYAGLVPAEPAVPLHPTVLGMQAIGAQVADELR</sequence>
<feature type="disulfide bond" evidence="2">
    <location>
        <begin position="206"/>
        <end position="255"/>
    </location>
</feature>
<feature type="disulfide bond" evidence="2">
    <location>
        <begin position="141"/>
        <end position="153"/>
    </location>
</feature>
<dbReference type="GO" id="GO:0019433">
    <property type="term" value="P:triglyceride catabolic process"/>
    <property type="evidence" value="ECO:0007669"/>
    <property type="project" value="TreeGrafter"/>
</dbReference>
<gene>
    <name evidence="5" type="ORF">SAMN05444583_13617</name>
</gene>
<dbReference type="CDD" id="cd01823">
    <property type="entry name" value="SEST_like"/>
    <property type="match status" value="1"/>
</dbReference>
<dbReference type="Proteomes" id="UP000198677">
    <property type="component" value="Unassembled WGS sequence"/>
</dbReference>
<protein>
    <submittedName>
        <fullName evidence="5">GDSL-like Lipase/Acylhydrolase family protein</fullName>
    </submittedName>
</protein>
<feature type="disulfide bond" evidence="2">
    <location>
        <begin position="65"/>
        <end position="89"/>
    </location>
</feature>
<dbReference type="InterPro" id="IPR036514">
    <property type="entry name" value="SGNH_hydro_sf"/>
</dbReference>
<evidence type="ECO:0000313" key="6">
    <source>
        <dbReference type="Proteomes" id="UP000198677"/>
    </source>
</evidence>
<keyword evidence="3" id="KW-0732">Signal</keyword>
<dbReference type="Gene3D" id="3.40.50.1110">
    <property type="entry name" value="SGNH hydrolase"/>
    <property type="match status" value="1"/>
</dbReference>
<evidence type="ECO:0000259" key="4">
    <source>
        <dbReference type="Pfam" id="PF13472"/>
    </source>
</evidence>
<dbReference type="GO" id="GO:0004806">
    <property type="term" value="F:triacylglycerol lipase activity"/>
    <property type="evidence" value="ECO:0007669"/>
    <property type="project" value="TreeGrafter"/>
</dbReference>
<accession>A0A1H7Y530</accession>
<feature type="active site" description="Nucleophile" evidence="1">
    <location>
        <position position="48"/>
    </location>
</feature>
<feature type="active site" evidence="1">
    <location>
        <position position="276"/>
    </location>
</feature>
<dbReference type="SUPFAM" id="SSF52266">
    <property type="entry name" value="SGNH hydrolase"/>
    <property type="match status" value="1"/>
</dbReference>